<feature type="region of interest" description="Disordered" evidence="1">
    <location>
        <begin position="126"/>
        <end position="146"/>
    </location>
</feature>
<dbReference type="InterPro" id="IPR020378">
    <property type="entry name" value="DUF4186"/>
</dbReference>
<dbReference type="EMBL" id="RQXX01000004">
    <property type="protein sequence ID" value="RVV97370.1"/>
    <property type="molecule type" value="Genomic_DNA"/>
</dbReference>
<reference evidence="2 3" key="1">
    <citation type="submission" date="2018-11" db="EMBL/GenBank/DDBJ databases">
        <title>Mesobaculum littorinae gen. nov., sp. nov., isolated from Littorina scabra that represents a novel genus of the order Rhodobacteraceae.</title>
        <authorList>
            <person name="Li F."/>
        </authorList>
    </citation>
    <scope>NUCLEOTIDE SEQUENCE [LARGE SCALE GENOMIC DNA]</scope>
    <source>
        <strain evidence="2 3">M0103</strain>
    </source>
</reference>
<name>A0A438AF75_9RHOB</name>
<evidence type="ECO:0000313" key="3">
    <source>
        <dbReference type="Proteomes" id="UP000285908"/>
    </source>
</evidence>
<keyword evidence="3" id="KW-1185">Reference proteome</keyword>
<dbReference type="RefSeq" id="WP_127906966.1">
    <property type="nucleotide sequence ID" value="NZ_RQXX01000004.1"/>
</dbReference>
<gene>
    <name evidence="2" type="ORF">EKE94_12450</name>
</gene>
<evidence type="ECO:0000313" key="2">
    <source>
        <dbReference type="EMBL" id="RVV97370.1"/>
    </source>
</evidence>
<sequence length="146" mass="15687">MTFGGSPAADLERTLERLARSAFRARFRLDPKDRAYADAKGRGVIAAHAADFVASRLAPAAPRNDGRQTPMRGHPAFVAQHATATCCRGCLAKWHGVPQGREMTGDEQARAAALIIAWIDRQMGYHPPRRVSPASAPVSPSDGAED</sequence>
<comment type="caution">
    <text evidence="2">The sequence shown here is derived from an EMBL/GenBank/DDBJ whole genome shotgun (WGS) entry which is preliminary data.</text>
</comment>
<protein>
    <submittedName>
        <fullName evidence="2">DUF4186 domain-containing protein</fullName>
    </submittedName>
</protein>
<evidence type="ECO:0000256" key="1">
    <source>
        <dbReference type="SAM" id="MobiDB-lite"/>
    </source>
</evidence>
<dbReference type="AlphaFoldDB" id="A0A438AF75"/>
<proteinExistence type="predicted"/>
<accession>A0A438AF75</accession>
<organism evidence="2 3">
    <name type="scientific">Mesobaculum littorinae</name>
    <dbReference type="NCBI Taxonomy" id="2486419"/>
    <lineage>
        <taxon>Bacteria</taxon>
        <taxon>Pseudomonadati</taxon>
        <taxon>Pseudomonadota</taxon>
        <taxon>Alphaproteobacteria</taxon>
        <taxon>Rhodobacterales</taxon>
        <taxon>Roseobacteraceae</taxon>
        <taxon>Mesobaculum</taxon>
    </lineage>
</organism>
<dbReference type="OrthoDB" id="3781311at2"/>
<dbReference type="Proteomes" id="UP000285908">
    <property type="component" value="Unassembled WGS sequence"/>
</dbReference>
<dbReference type="Pfam" id="PF13811">
    <property type="entry name" value="DUF4186"/>
    <property type="match status" value="1"/>
</dbReference>
<feature type="compositionally biased region" description="Low complexity" evidence="1">
    <location>
        <begin position="131"/>
        <end position="146"/>
    </location>
</feature>